<evidence type="ECO:0000313" key="2">
    <source>
        <dbReference type="EMBL" id="APS00580.1"/>
    </source>
</evidence>
<dbReference type="RefSeq" id="WP_075277249.1">
    <property type="nucleotide sequence ID" value="NZ_CP016908.1"/>
</dbReference>
<evidence type="ECO:0000256" key="1">
    <source>
        <dbReference type="SAM" id="Phobius"/>
    </source>
</evidence>
<dbReference type="AlphaFoldDB" id="A0A1L6MYH3"/>
<accession>A0A1L6MYH3</accession>
<gene>
    <name evidence="2" type="ORF">BCY86_07755</name>
</gene>
<reference evidence="2 3" key="1">
    <citation type="submission" date="2016-08" db="EMBL/GenBank/DDBJ databases">
        <title>Identification and validation of antigenic proteins from Pajaroellobacter abortibovis using de-novo genome sequence assembly and reverse vaccinology.</title>
        <authorList>
            <person name="Welly B.T."/>
            <person name="Miller M.R."/>
            <person name="Stott J.L."/>
            <person name="Blanchard M.T."/>
            <person name="Islas-Trejo A.D."/>
            <person name="O'Rourke S.M."/>
            <person name="Young A.E."/>
            <person name="Medrano J.F."/>
            <person name="Van Eenennaam A.L."/>
        </authorList>
    </citation>
    <scope>NUCLEOTIDE SEQUENCE [LARGE SCALE GENOMIC DNA]</scope>
    <source>
        <strain evidence="2 3">BTF92-0548A/99-0131</strain>
    </source>
</reference>
<protein>
    <submittedName>
        <fullName evidence="2">Uncharacterized protein</fullName>
    </submittedName>
</protein>
<dbReference type="OrthoDB" id="5511636at2"/>
<proteinExistence type="predicted"/>
<keyword evidence="1" id="KW-0812">Transmembrane</keyword>
<dbReference type="Proteomes" id="UP000185544">
    <property type="component" value="Chromosome"/>
</dbReference>
<keyword evidence="1" id="KW-0472">Membrane</keyword>
<name>A0A1L6MYH3_9BACT</name>
<sequence>MLFRSDALLLFLSLCYVIFFGIGFVWDAYASPSTTTMEQGYEGGELYTPYSLATGGAVTAVGTSTTALFANVGNLPKSQVYHAEGFAFFSPQARRQIYGGAISDSLTSALAGAFGGVWSSLDPSGIDREWVDLRLALAYPLGDSLSVGMAGKYKRITQRIGCGPFGSSVVSDGAPDSPILDHFNMDVGANLSLDSSLFMGIAGRNLIRYPDTPLSPLIMTAGVGGVIGNLILEGGGALDFTTWDSTKAQLGAGGQLTVGQVFPLRLGYQYHVAQEFHAVSGGVGYRGPSLGLDISVQQTIAAAFPMTMFGIGLQLFLESTMASSGF</sequence>
<organism evidence="2 3">
    <name type="scientific">Pajaroellobacter abortibovis</name>
    <dbReference type="NCBI Taxonomy" id="1882918"/>
    <lineage>
        <taxon>Bacteria</taxon>
        <taxon>Pseudomonadati</taxon>
        <taxon>Myxococcota</taxon>
        <taxon>Polyangia</taxon>
        <taxon>Polyangiales</taxon>
        <taxon>Polyangiaceae</taxon>
    </lineage>
</organism>
<keyword evidence="1" id="KW-1133">Transmembrane helix</keyword>
<feature type="transmembrane region" description="Helical" evidence="1">
    <location>
        <begin position="7"/>
        <end position="26"/>
    </location>
</feature>
<dbReference type="EMBL" id="CP016908">
    <property type="protein sequence ID" value="APS00580.1"/>
    <property type="molecule type" value="Genomic_DNA"/>
</dbReference>
<keyword evidence="3" id="KW-1185">Reference proteome</keyword>
<dbReference type="KEGG" id="pabo:BCY86_07755"/>
<evidence type="ECO:0000313" key="3">
    <source>
        <dbReference type="Proteomes" id="UP000185544"/>
    </source>
</evidence>